<dbReference type="SUPFAM" id="SSF160631">
    <property type="entry name" value="SMI1/KNR4-like"/>
    <property type="match status" value="1"/>
</dbReference>
<feature type="region of interest" description="Disordered" evidence="1">
    <location>
        <begin position="42"/>
        <end position="62"/>
    </location>
</feature>
<dbReference type="SMART" id="SM00860">
    <property type="entry name" value="SMI1_KNR4"/>
    <property type="match status" value="1"/>
</dbReference>
<dbReference type="AlphaFoldDB" id="B5I3N8"/>
<reference evidence="3" key="1">
    <citation type="submission" date="2009-10" db="EMBL/GenBank/DDBJ databases">
        <title>The genome sequence of Streptomyces sviceus strain ATCC 29083.</title>
        <authorList>
            <consortium name="The Broad Institute Genome Sequencing Platform"/>
            <consortium name="Broad Institute Microbial Sequencing Center"/>
            <person name="Fischbach M."/>
            <person name="Godfrey P."/>
            <person name="Ward D."/>
            <person name="Young S."/>
            <person name="Zeng Q."/>
            <person name="Koehrsen M."/>
            <person name="Alvarado L."/>
            <person name="Berlin A.M."/>
            <person name="Bochicchio J."/>
            <person name="Borenstein D."/>
            <person name="Chapman S.B."/>
            <person name="Chen Z."/>
            <person name="Engels R."/>
            <person name="Freedman E."/>
            <person name="Gellesch M."/>
            <person name="Goldberg J."/>
            <person name="Griggs A."/>
            <person name="Gujja S."/>
            <person name="Heilman E.R."/>
            <person name="Heiman D.I."/>
            <person name="Hepburn T.A."/>
            <person name="Howarth C."/>
            <person name="Jen D."/>
            <person name="Larson L."/>
            <person name="Lewis B."/>
            <person name="Mehta T."/>
            <person name="Park D."/>
            <person name="Pearson M."/>
            <person name="Richards J."/>
            <person name="Roberts A."/>
            <person name="Saif S."/>
            <person name="Shea T.D."/>
            <person name="Shenoy N."/>
            <person name="Sisk P."/>
            <person name="Stolte C."/>
            <person name="Sykes S.N."/>
            <person name="Thomson T."/>
            <person name="Walk T."/>
            <person name="White J."/>
            <person name="Yandava C."/>
            <person name="Straight P."/>
            <person name="Clardy J."/>
            <person name="Hung D."/>
            <person name="Kolter R."/>
            <person name="Mekalanos J."/>
            <person name="Walker S."/>
            <person name="Walsh C.T."/>
            <person name="Wieland-Brown L.C."/>
            <person name="Haas B."/>
            <person name="Nusbaum C."/>
            <person name="Birren B."/>
        </authorList>
    </citation>
    <scope>NUCLEOTIDE SEQUENCE [LARGE SCALE GENOMIC DNA]</scope>
    <source>
        <strain evidence="3">ATCC 29083</strain>
    </source>
</reference>
<accession>B5I3N8</accession>
<proteinExistence type="predicted"/>
<evidence type="ECO:0000313" key="3">
    <source>
        <dbReference type="EMBL" id="EDY59693.1"/>
    </source>
</evidence>
<dbReference type="InterPro" id="IPR018958">
    <property type="entry name" value="Knr4/Smi1-like_dom"/>
</dbReference>
<feature type="domain" description="Knr4/Smi1-like" evidence="2">
    <location>
        <begin position="66"/>
        <end position="203"/>
    </location>
</feature>
<name>B5I3N8_STRX2</name>
<evidence type="ECO:0000313" key="4">
    <source>
        <dbReference type="Proteomes" id="UP000002785"/>
    </source>
</evidence>
<dbReference type="Pfam" id="PF09346">
    <property type="entry name" value="SMI1_KNR4"/>
    <property type="match status" value="1"/>
</dbReference>
<sequence length="208" mass="22928">MAPNPFPSCGDAPERQYRVAVTSDKADRRGLWDGAAVRARTAAMSRRDPGHQRFGSSHHGYRLRPPLAEDTVRLFEQQHDVRLPASYRSFLKDVADGGAGPDYGLLGLTEEVDDDEALHDLREEGRRVGFLATPFPHTTEWPGPGKNGDANYSVGGSLVIGERGCGMFHRLVVTGRNAGQVWLDDPDWGGLTPGPDFRDWYLAWLATT</sequence>
<organism evidence="3 4">
    <name type="scientific">Streptomyces sviceus (strain ATCC 29083 / DSM 924 / JCM 4929 / NBRC 13980 / NCIMB 11184 / NRRL 5439 / UC 5370)</name>
    <dbReference type="NCBI Taxonomy" id="463191"/>
    <lineage>
        <taxon>Bacteria</taxon>
        <taxon>Bacillati</taxon>
        <taxon>Actinomycetota</taxon>
        <taxon>Actinomycetes</taxon>
        <taxon>Kitasatosporales</taxon>
        <taxon>Streptomycetaceae</taxon>
        <taxon>Streptomyces</taxon>
    </lineage>
</organism>
<evidence type="ECO:0000256" key="1">
    <source>
        <dbReference type="SAM" id="MobiDB-lite"/>
    </source>
</evidence>
<gene>
    <name evidence="3" type="ORF">SSEG_06283</name>
</gene>
<keyword evidence="4" id="KW-1185">Reference proteome</keyword>
<dbReference type="EMBL" id="CM000951">
    <property type="protein sequence ID" value="EDY59693.1"/>
    <property type="molecule type" value="Genomic_DNA"/>
</dbReference>
<dbReference type="Proteomes" id="UP000002785">
    <property type="component" value="Chromosome"/>
</dbReference>
<evidence type="ECO:0000259" key="2">
    <source>
        <dbReference type="SMART" id="SM00860"/>
    </source>
</evidence>
<dbReference type="InterPro" id="IPR037883">
    <property type="entry name" value="Knr4/Smi1-like_sf"/>
</dbReference>
<dbReference type="HOGENOM" id="CLU_082074_0_0_11"/>
<protein>
    <recommendedName>
        <fullName evidence="2">Knr4/Smi1-like domain-containing protein</fullName>
    </recommendedName>
</protein>
<dbReference type="eggNOG" id="COG0457">
    <property type="taxonomic scope" value="Bacteria"/>
</dbReference>